<dbReference type="InterPro" id="IPR013783">
    <property type="entry name" value="Ig-like_fold"/>
</dbReference>
<dbReference type="GO" id="GO:0005975">
    <property type="term" value="P:carbohydrate metabolic process"/>
    <property type="evidence" value="ECO:0007669"/>
    <property type="project" value="UniProtKB-ARBA"/>
</dbReference>
<name>A0A4P6EJK4_9MICO</name>
<sequence length="523" mass="54779">MIPWPGPRPILWAPHARTVDVVTQGSGGLVASPMRLVGAHRPGYWGADHELDAGTTFGFSIDGGPPLPDPTGTWFPDGIHALSRVLPPLSGWRDDGWRPPPIDNGVLLHLDVAAATPGGTLDDAARLLPHVAALGVQGVELAPLCAYDPAAGPAAGVRACSVHEPLGGTPALARFVDAAHAAGLAVVLTTAHRWAVAPSLGLEAFGPYAVAGRLNLDESGSRGVRDFLFADAEHWFGRLHVDGLALDVEALADRSAVPYLAELANETLATSQELGRQLTLFVDGPGRSDRLTEALGRLLGRDAAPSAADVEHLRRLTGSLTPAARLPLRADRFVRRSHPTTRRAASIVVGDLTRLPGARRAMPWVPPGERHSPGDLDARATTLAFAMLAGTPLVLDTDHAPVGDGSPDARRLRAWCAELAGLRGEATAQLDLALDLRVAGSTLAVRRGRHAVVLAWGDDEAHVPVAALLAGPPSAWDLAAAWAPGTTLDAGTLHLHPRTTAVLRARVPRPGVTLTHQAASAPR</sequence>
<dbReference type="KEGG" id="xyl:ET495_05680"/>
<dbReference type="Proteomes" id="UP000291758">
    <property type="component" value="Chromosome"/>
</dbReference>
<dbReference type="RefSeq" id="WP_129203322.1">
    <property type="nucleotide sequence ID" value="NZ_CP035495.1"/>
</dbReference>
<dbReference type="InterPro" id="IPR017853">
    <property type="entry name" value="GH"/>
</dbReference>
<reference evidence="1 2" key="1">
    <citation type="submission" date="2019-01" db="EMBL/GenBank/DDBJ databases">
        <title>Genome sequencing of strain 2JSPR-7.</title>
        <authorList>
            <person name="Heo J."/>
            <person name="Kim S.-J."/>
            <person name="Kim J.-S."/>
            <person name="Hong S.-B."/>
            <person name="Kwon S.-W."/>
        </authorList>
    </citation>
    <scope>NUCLEOTIDE SEQUENCE [LARGE SCALE GENOMIC DNA]</scope>
    <source>
        <strain evidence="1 2">2JSPR-7</strain>
    </source>
</reference>
<evidence type="ECO:0008006" key="3">
    <source>
        <dbReference type="Google" id="ProtNLM"/>
    </source>
</evidence>
<evidence type="ECO:0000313" key="2">
    <source>
        <dbReference type="Proteomes" id="UP000291758"/>
    </source>
</evidence>
<keyword evidence="2" id="KW-1185">Reference proteome</keyword>
<organism evidence="1 2">
    <name type="scientific">Xylanimonas allomyrinae</name>
    <dbReference type="NCBI Taxonomy" id="2509459"/>
    <lineage>
        <taxon>Bacteria</taxon>
        <taxon>Bacillati</taxon>
        <taxon>Actinomycetota</taxon>
        <taxon>Actinomycetes</taxon>
        <taxon>Micrococcales</taxon>
        <taxon>Promicromonosporaceae</taxon>
        <taxon>Xylanimonas</taxon>
    </lineage>
</organism>
<accession>A0A4P6EJK4</accession>
<dbReference type="SUPFAM" id="SSF51445">
    <property type="entry name" value="(Trans)glycosidases"/>
    <property type="match status" value="1"/>
</dbReference>
<gene>
    <name evidence="1" type="ORF">ET495_05680</name>
</gene>
<dbReference type="Gene3D" id="2.60.40.10">
    <property type="entry name" value="Immunoglobulins"/>
    <property type="match status" value="1"/>
</dbReference>
<proteinExistence type="predicted"/>
<dbReference type="EMBL" id="CP035495">
    <property type="protein sequence ID" value="QAY62820.1"/>
    <property type="molecule type" value="Genomic_DNA"/>
</dbReference>
<dbReference type="OrthoDB" id="9800174at2"/>
<dbReference type="Gene3D" id="3.20.20.80">
    <property type="entry name" value="Glycosidases"/>
    <property type="match status" value="1"/>
</dbReference>
<protein>
    <recommendedName>
        <fullName evidence="3">Malto-oligosyltrehalose trehalohydrolase</fullName>
    </recommendedName>
</protein>
<dbReference type="AlphaFoldDB" id="A0A4P6EJK4"/>
<evidence type="ECO:0000313" key="1">
    <source>
        <dbReference type="EMBL" id="QAY62820.1"/>
    </source>
</evidence>